<dbReference type="CDD" id="cd08267">
    <property type="entry name" value="MDR1"/>
    <property type="match status" value="1"/>
</dbReference>
<dbReference type="InterPro" id="IPR013154">
    <property type="entry name" value="ADH-like_N"/>
</dbReference>
<dbReference type="AlphaFoldDB" id="X1E2R6"/>
<feature type="non-terminal residue" evidence="2">
    <location>
        <position position="1"/>
    </location>
</feature>
<sequence>LELKEVPKPTLKDDEVLIKTHASSINSWDWEFLNGKPFINRLMYGLLKPKPEKQILGADIAGTIEAVGRHVKQFQPGDHVFGDLWDNWGGFAEYACAPETALAPKPANLTFEEAAAVPQAGVLALQGFRKAGQMSPG</sequence>
<name>X1E2R6_9ZZZZ</name>
<dbReference type="InterPro" id="IPR050700">
    <property type="entry name" value="YIM1/Zinc_Alcohol_DH_Fams"/>
</dbReference>
<dbReference type="PANTHER" id="PTHR11695:SF648">
    <property type="entry name" value="ZINC-BINDING OXIDOREDUCTASE"/>
    <property type="match status" value="1"/>
</dbReference>
<reference evidence="2" key="1">
    <citation type="journal article" date="2014" name="Front. Microbiol.">
        <title>High frequency of phylogenetically diverse reductive dehalogenase-homologous genes in deep subseafloor sedimentary metagenomes.</title>
        <authorList>
            <person name="Kawai M."/>
            <person name="Futagami T."/>
            <person name="Toyoda A."/>
            <person name="Takaki Y."/>
            <person name="Nishi S."/>
            <person name="Hori S."/>
            <person name="Arai W."/>
            <person name="Tsubouchi T."/>
            <person name="Morono Y."/>
            <person name="Uchiyama I."/>
            <person name="Ito T."/>
            <person name="Fujiyama A."/>
            <person name="Inagaki F."/>
            <person name="Takami H."/>
        </authorList>
    </citation>
    <scope>NUCLEOTIDE SEQUENCE</scope>
    <source>
        <strain evidence="2">Expedition CK06-06</strain>
    </source>
</reference>
<dbReference type="InterPro" id="IPR011032">
    <property type="entry name" value="GroES-like_sf"/>
</dbReference>
<evidence type="ECO:0000259" key="1">
    <source>
        <dbReference type="Pfam" id="PF08240"/>
    </source>
</evidence>
<dbReference type="PANTHER" id="PTHR11695">
    <property type="entry name" value="ALCOHOL DEHYDROGENASE RELATED"/>
    <property type="match status" value="1"/>
</dbReference>
<proteinExistence type="predicted"/>
<protein>
    <recommendedName>
        <fullName evidence="1">Alcohol dehydrogenase-like N-terminal domain-containing protein</fullName>
    </recommendedName>
</protein>
<dbReference type="SUPFAM" id="SSF50129">
    <property type="entry name" value="GroES-like"/>
    <property type="match status" value="1"/>
</dbReference>
<dbReference type="Gene3D" id="3.90.180.10">
    <property type="entry name" value="Medium-chain alcohol dehydrogenases, catalytic domain"/>
    <property type="match status" value="1"/>
</dbReference>
<comment type="caution">
    <text evidence="2">The sequence shown here is derived from an EMBL/GenBank/DDBJ whole genome shotgun (WGS) entry which is preliminary data.</text>
</comment>
<evidence type="ECO:0000313" key="2">
    <source>
        <dbReference type="EMBL" id="GAH14710.1"/>
    </source>
</evidence>
<feature type="domain" description="Alcohol dehydrogenase-like N-terminal" evidence="1">
    <location>
        <begin position="13"/>
        <end position="106"/>
    </location>
</feature>
<gene>
    <name evidence="2" type="ORF">S01H4_63446</name>
</gene>
<dbReference type="EMBL" id="BART01038157">
    <property type="protein sequence ID" value="GAH14710.1"/>
    <property type="molecule type" value="Genomic_DNA"/>
</dbReference>
<organism evidence="2">
    <name type="scientific">marine sediment metagenome</name>
    <dbReference type="NCBI Taxonomy" id="412755"/>
    <lineage>
        <taxon>unclassified sequences</taxon>
        <taxon>metagenomes</taxon>
        <taxon>ecological metagenomes</taxon>
    </lineage>
</organism>
<accession>X1E2R6</accession>
<dbReference type="Pfam" id="PF08240">
    <property type="entry name" value="ADH_N"/>
    <property type="match status" value="1"/>
</dbReference>
<feature type="non-terminal residue" evidence="2">
    <location>
        <position position="137"/>
    </location>
</feature>